<dbReference type="EMBL" id="BOOZ01000040">
    <property type="protein sequence ID" value="GIJ11933.1"/>
    <property type="molecule type" value="Genomic_DNA"/>
</dbReference>
<reference evidence="1 2" key="1">
    <citation type="submission" date="2021-01" db="EMBL/GenBank/DDBJ databases">
        <title>Whole genome shotgun sequence of Verrucosispora andamanensis NBRC 109075.</title>
        <authorList>
            <person name="Komaki H."/>
            <person name="Tamura T."/>
        </authorList>
    </citation>
    <scope>NUCLEOTIDE SEQUENCE [LARGE SCALE GENOMIC DNA]</scope>
    <source>
        <strain evidence="1 2">NBRC 109075</strain>
    </source>
</reference>
<dbReference type="RefSeq" id="WP_204012764.1">
    <property type="nucleotide sequence ID" value="NZ_BOOZ01000040.1"/>
</dbReference>
<proteinExistence type="predicted"/>
<evidence type="ECO:0000313" key="2">
    <source>
        <dbReference type="Proteomes" id="UP000647017"/>
    </source>
</evidence>
<organism evidence="1 2">
    <name type="scientific">Micromonospora andamanensis</name>
    <dbReference type="NCBI Taxonomy" id="1287068"/>
    <lineage>
        <taxon>Bacteria</taxon>
        <taxon>Bacillati</taxon>
        <taxon>Actinomycetota</taxon>
        <taxon>Actinomycetes</taxon>
        <taxon>Micromonosporales</taxon>
        <taxon>Micromonosporaceae</taxon>
        <taxon>Micromonospora</taxon>
    </lineage>
</organism>
<comment type="caution">
    <text evidence="1">The sequence shown here is derived from an EMBL/GenBank/DDBJ whole genome shotgun (WGS) entry which is preliminary data.</text>
</comment>
<keyword evidence="2" id="KW-1185">Reference proteome</keyword>
<gene>
    <name evidence="1" type="ORF">Van01_51470</name>
</gene>
<sequence>MKNAVLTVRGVGDRLLNMIIPTVQAKAGNCYKTYYCTSRVAAYQTCCTVGAQERCSGWYSMHPSNCPR</sequence>
<evidence type="ECO:0000313" key="1">
    <source>
        <dbReference type="EMBL" id="GIJ11933.1"/>
    </source>
</evidence>
<accession>A0ABQ4I232</accession>
<protein>
    <submittedName>
        <fullName evidence="1">Uncharacterized protein</fullName>
    </submittedName>
</protein>
<name>A0ABQ4I232_9ACTN</name>
<dbReference type="Proteomes" id="UP000647017">
    <property type="component" value="Unassembled WGS sequence"/>
</dbReference>